<dbReference type="InterPro" id="IPR011990">
    <property type="entry name" value="TPR-like_helical_dom_sf"/>
</dbReference>
<name>A0A382CAA8_9ZZZZ</name>
<dbReference type="Gene3D" id="1.25.40.10">
    <property type="entry name" value="Tetratricopeptide repeat domain"/>
    <property type="match status" value="1"/>
</dbReference>
<dbReference type="SMART" id="SM00028">
    <property type="entry name" value="TPR"/>
    <property type="match status" value="3"/>
</dbReference>
<sequence>MKKIYFVVLCLFLLGAVVFKVKTNDGMSPDDYVLLGNQMGMDGNHFEASKVFKSAMNINPYYIPAYLGLGIAYGNLDKNSEAIEVFKEGIKLDKHYRFVPQMQMSIASIAYDKMNDDEMAIKYIKKALQSYTDQGNHAGVAMAAHKLKQISPDL</sequence>
<organism evidence="1">
    <name type="scientific">marine metagenome</name>
    <dbReference type="NCBI Taxonomy" id="408172"/>
    <lineage>
        <taxon>unclassified sequences</taxon>
        <taxon>metagenomes</taxon>
        <taxon>ecological metagenomes</taxon>
    </lineage>
</organism>
<evidence type="ECO:0000313" key="1">
    <source>
        <dbReference type="EMBL" id="SVB23026.1"/>
    </source>
</evidence>
<dbReference type="AlphaFoldDB" id="A0A382CAA8"/>
<protein>
    <submittedName>
        <fullName evidence="1">Uncharacterized protein</fullName>
    </submittedName>
</protein>
<dbReference type="SUPFAM" id="SSF48452">
    <property type="entry name" value="TPR-like"/>
    <property type="match status" value="1"/>
</dbReference>
<dbReference type="InterPro" id="IPR019734">
    <property type="entry name" value="TPR_rpt"/>
</dbReference>
<reference evidence="1" key="1">
    <citation type="submission" date="2018-05" db="EMBL/GenBank/DDBJ databases">
        <authorList>
            <person name="Lanie J.A."/>
            <person name="Ng W.-L."/>
            <person name="Kazmierczak K.M."/>
            <person name="Andrzejewski T.M."/>
            <person name="Davidsen T.M."/>
            <person name="Wayne K.J."/>
            <person name="Tettelin H."/>
            <person name="Glass J.I."/>
            <person name="Rusch D."/>
            <person name="Podicherti R."/>
            <person name="Tsui H.-C.T."/>
            <person name="Winkler M.E."/>
        </authorList>
    </citation>
    <scope>NUCLEOTIDE SEQUENCE</scope>
</reference>
<dbReference type="Pfam" id="PF13181">
    <property type="entry name" value="TPR_8"/>
    <property type="match status" value="2"/>
</dbReference>
<dbReference type="EMBL" id="UINC01033556">
    <property type="protein sequence ID" value="SVB23026.1"/>
    <property type="molecule type" value="Genomic_DNA"/>
</dbReference>
<gene>
    <name evidence="1" type="ORF">METZ01_LOCUS175880</name>
</gene>
<dbReference type="PROSITE" id="PS50005">
    <property type="entry name" value="TPR"/>
    <property type="match status" value="1"/>
</dbReference>
<accession>A0A382CAA8</accession>
<proteinExistence type="predicted"/>